<feature type="compositionally biased region" description="Polar residues" evidence="1">
    <location>
        <begin position="51"/>
        <end position="63"/>
    </location>
</feature>
<dbReference type="EMBL" id="GGEC01010873">
    <property type="protein sequence ID" value="MBW91356.1"/>
    <property type="molecule type" value="Transcribed_RNA"/>
</dbReference>
<organism evidence="2">
    <name type="scientific">Rhizophora mucronata</name>
    <name type="common">Asiatic mangrove</name>
    <dbReference type="NCBI Taxonomy" id="61149"/>
    <lineage>
        <taxon>Eukaryota</taxon>
        <taxon>Viridiplantae</taxon>
        <taxon>Streptophyta</taxon>
        <taxon>Embryophyta</taxon>
        <taxon>Tracheophyta</taxon>
        <taxon>Spermatophyta</taxon>
        <taxon>Magnoliopsida</taxon>
        <taxon>eudicotyledons</taxon>
        <taxon>Gunneridae</taxon>
        <taxon>Pentapetalae</taxon>
        <taxon>rosids</taxon>
        <taxon>fabids</taxon>
        <taxon>Malpighiales</taxon>
        <taxon>Rhizophoraceae</taxon>
        <taxon>Rhizophora</taxon>
    </lineage>
</organism>
<protein>
    <submittedName>
        <fullName evidence="2">Uncharacterized protein</fullName>
    </submittedName>
</protein>
<dbReference type="AlphaFoldDB" id="A0A2P2JD02"/>
<sequence>MDCATKFFTCLPKSSALNIEAKSKTLCSLKNTIINCLRGMKPYPNNYHLSKNQNENSFGATKSTKTHFSE</sequence>
<feature type="region of interest" description="Disordered" evidence="1">
    <location>
        <begin position="51"/>
        <end position="70"/>
    </location>
</feature>
<accession>A0A2P2JD02</accession>
<evidence type="ECO:0000256" key="1">
    <source>
        <dbReference type="SAM" id="MobiDB-lite"/>
    </source>
</evidence>
<name>A0A2P2JD02_RHIMU</name>
<proteinExistence type="predicted"/>
<reference evidence="2" key="1">
    <citation type="submission" date="2018-02" db="EMBL/GenBank/DDBJ databases">
        <title>Rhizophora mucronata_Transcriptome.</title>
        <authorList>
            <person name="Meera S.P."/>
            <person name="Sreeshan A."/>
            <person name="Augustine A."/>
        </authorList>
    </citation>
    <scope>NUCLEOTIDE SEQUENCE</scope>
    <source>
        <tissue evidence="2">Leaf</tissue>
    </source>
</reference>
<evidence type="ECO:0000313" key="2">
    <source>
        <dbReference type="EMBL" id="MBW91356.1"/>
    </source>
</evidence>